<feature type="compositionally biased region" description="Polar residues" evidence="1">
    <location>
        <begin position="200"/>
        <end position="211"/>
    </location>
</feature>
<feature type="region of interest" description="Disordered" evidence="1">
    <location>
        <begin position="183"/>
        <end position="242"/>
    </location>
</feature>
<reference evidence="2" key="1">
    <citation type="submission" date="2019-06" db="EMBL/GenBank/DDBJ databases">
        <authorList>
            <person name="Zheng W."/>
        </authorList>
    </citation>
    <scope>NUCLEOTIDE SEQUENCE</scope>
    <source>
        <strain evidence="2">QDHG01</strain>
    </source>
</reference>
<comment type="caution">
    <text evidence="2">The sequence shown here is derived from an EMBL/GenBank/DDBJ whole genome shotgun (WGS) entry which is preliminary data.</text>
</comment>
<name>A0A8J8T3P7_HALGN</name>
<accession>A0A8J8T3P7</accession>
<keyword evidence="3" id="KW-1185">Reference proteome</keyword>
<proteinExistence type="predicted"/>
<protein>
    <submittedName>
        <fullName evidence="2">Uncharacterized protein</fullName>
    </submittedName>
</protein>
<sequence>MQKQAVAEDTEIEFINTFTKKEEDYFQSQASKLKSEWKERQNWVQPHCKDLSVDTTQYPSLTETSLNETEGNTRAKQDSNHQKIIFSEVAIFNQEQDAKSSHSKQQEDQKCFMQATTLHQVEKLDSLSCKHASQIKGDEDEPCVPLLPHEKSNFTIAFTAQDQGKATPLSQDVQITQDATKCTEKPMNPKKRKLKDFKQPSFTKSLSNPNDSVVAEEQCSNKGKKFRKNPKSSERRTPQNASPIDLDRWQEILSEKLILKGYLANFFNLNKTYQLVNYKGGHFGIEKIGTRKADFKKVNSLSSMIVFRCATCSSTLTFSSSSNWELKGNACSICECISLPKTIENPDIMETQEIDSETLRISQVAFGGALQGFIRENPEYRLRFSYGPSIAKCIPTIINKRFLFKYTKLYQSSEAVNYGCTVRSCPARIRFYLSSNEDIKNCAYELINLEYHGEECVKPPMLKAPTIDHSLKEELSIIKQTSGSTQRSKSQNREQPCSDIIIKDVEEGSPQEVAKPEQKFKVALLKYFDNLEKIMCQMKILLAGDVEV</sequence>
<organism evidence="2 3">
    <name type="scientific">Halteria grandinella</name>
    <dbReference type="NCBI Taxonomy" id="5974"/>
    <lineage>
        <taxon>Eukaryota</taxon>
        <taxon>Sar</taxon>
        <taxon>Alveolata</taxon>
        <taxon>Ciliophora</taxon>
        <taxon>Intramacronucleata</taxon>
        <taxon>Spirotrichea</taxon>
        <taxon>Stichotrichia</taxon>
        <taxon>Sporadotrichida</taxon>
        <taxon>Halteriidae</taxon>
        <taxon>Halteria</taxon>
    </lineage>
</organism>
<evidence type="ECO:0000256" key="1">
    <source>
        <dbReference type="SAM" id="MobiDB-lite"/>
    </source>
</evidence>
<dbReference type="AlphaFoldDB" id="A0A8J8T3P7"/>
<evidence type="ECO:0000313" key="2">
    <source>
        <dbReference type="EMBL" id="TNV80313.1"/>
    </source>
</evidence>
<gene>
    <name evidence="2" type="ORF">FGO68_gene16432</name>
</gene>
<dbReference type="Proteomes" id="UP000785679">
    <property type="component" value="Unassembled WGS sequence"/>
</dbReference>
<dbReference type="EMBL" id="RRYP01007680">
    <property type="protein sequence ID" value="TNV80313.1"/>
    <property type="molecule type" value="Genomic_DNA"/>
</dbReference>
<evidence type="ECO:0000313" key="3">
    <source>
        <dbReference type="Proteomes" id="UP000785679"/>
    </source>
</evidence>